<dbReference type="Proteomes" id="UP000006906">
    <property type="component" value="Chromosome 17"/>
</dbReference>
<evidence type="ECO:0000256" key="1">
    <source>
        <dbReference type="SAM" id="MobiDB-lite"/>
    </source>
</evidence>
<dbReference type="EMBL" id="CM008978">
    <property type="protein sequence ID" value="PNW70547.1"/>
    <property type="molecule type" value="Genomic_DNA"/>
</dbReference>
<dbReference type="OrthoDB" id="541121at2759"/>
<reference evidence="2 3" key="1">
    <citation type="journal article" date="2007" name="Science">
        <title>The Chlamydomonas genome reveals the evolution of key animal and plant functions.</title>
        <authorList>
            <person name="Merchant S.S."/>
            <person name="Prochnik S.E."/>
            <person name="Vallon O."/>
            <person name="Harris E.H."/>
            <person name="Karpowicz S.J."/>
            <person name="Witman G.B."/>
            <person name="Terry A."/>
            <person name="Salamov A."/>
            <person name="Fritz-Laylin L.K."/>
            <person name="Marechal-Drouard L."/>
            <person name="Marshall W.F."/>
            <person name="Qu L.H."/>
            <person name="Nelson D.R."/>
            <person name="Sanderfoot A.A."/>
            <person name="Spalding M.H."/>
            <person name="Kapitonov V.V."/>
            <person name="Ren Q."/>
            <person name="Ferris P."/>
            <person name="Lindquist E."/>
            <person name="Shapiro H."/>
            <person name="Lucas S.M."/>
            <person name="Grimwood J."/>
            <person name="Schmutz J."/>
            <person name="Cardol P."/>
            <person name="Cerutti H."/>
            <person name="Chanfreau G."/>
            <person name="Chen C.L."/>
            <person name="Cognat V."/>
            <person name="Croft M.T."/>
            <person name="Dent R."/>
            <person name="Dutcher S."/>
            <person name="Fernandez E."/>
            <person name="Fukuzawa H."/>
            <person name="Gonzalez-Ballester D."/>
            <person name="Gonzalez-Halphen D."/>
            <person name="Hallmann A."/>
            <person name="Hanikenne M."/>
            <person name="Hippler M."/>
            <person name="Inwood W."/>
            <person name="Jabbari K."/>
            <person name="Kalanon M."/>
            <person name="Kuras R."/>
            <person name="Lefebvre P.A."/>
            <person name="Lemaire S.D."/>
            <person name="Lobanov A.V."/>
            <person name="Lohr M."/>
            <person name="Manuell A."/>
            <person name="Meier I."/>
            <person name="Mets L."/>
            <person name="Mittag M."/>
            <person name="Mittelmeier T."/>
            <person name="Moroney J.V."/>
            <person name="Moseley J."/>
            <person name="Napoli C."/>
            <person name="Nedelcu A.M."/>
            <person name="Niyogi K."/>
            <person name="Novoselov S.V."/>
            <person name="Paulsen I.T."/>
            <person name="Pazour G."/>
            <person name="Purton S."/>
            <person name="Ral J.P."/>
            <person name="Riano-Pachon D.M."/>
            <person name="Riekhof W."/>
            <person name="Rymarquis L."/>
            <person name="Schroda M."/>
            <person name="Stern D."/>
            <person name="Umen J."/>
            <person name="Willows R."/>
            <person name="Wilson N."/>
            <person name="Zimmer S.L."/>
            <person name="Allmer J."/>
            <person name="Balk J."/>
            <person name="Bisova K."/>
            <person name="Chen C.J."/>
            <person name="Elias M."/>
            <person name="Gendler K."/>
            <person name="Hauser C."/>
            <person name="Lamb M.R."/>
            <person name="Ledford H."/>
            <person name="Long J.C."/>
            <person name="Minagawa J."/>
            <person name="Page M.D."/>
            <person name="Pan J."/>
            <person name="Pootakham W."/>
            <person name="Roje S."/>
            <person name="Rose A."/>
            <person name="Stahlberg E."/>
            <person name="Terauchi A.M."/>
            <person name="Yang P."/>
            <person name="Ball S."/>
            <person name="Bowler C."/>
            <person name="Dieckmann C.L."/>
            <person name="Gladyshev V.N."/>
            <person name="Green P."/>
            <person name="Jorgensen R."/>
            <person name="Mayfield S."/>
            <person name="Mueller-Roeber B."/>
            <person name="Rajamani S."/>
            <person name="Sayre R.T."/>
            <person name="Brokstein P."/>
            <person name="Dubchak I."/>
            <person name="Goodstein D."/>
            <person name="Hornick L."/>
            <person name="Huang Y.W."/>
            <person name="Jhaveri J."/>
            <person name="Luo Y."/>
            <person name="Martinez D."/>
            <person name="Ngau W.C."/>
            <person name="Otillar B."/>
            <person name="Poliakov A."/>
            <person name="Porter A."/>
            <person name="Szajkowski L."/>
            <person name="Werner G."/>
            <person name="Zhou K."/>
            <person name="Grigoriev I.V."/>
            <person name="Rokhsar D.S."/>
            <person name="Grossman A.R."/>
        </authorList>
    </citation>
    <scope>NUCLEOTIDE SEQUENCE [LARGE SCALE GENOMIC DNA]</scope>
    <source>
        <strain evidence="3">CC-503</strain>
    </source>
</reference>
<organism evidence="2 3">
    <name type="scientific">Chlamydomonas reinhardtii</name>
    <name type="common">Chlamydomonas smithii</name>
    <dbReference type="NCBI Taxonomy" id="3055"/>
    <lineage>
        <taxon>Eukaryota</taxon>
        <taxon>Viridiplantae</taxon>
        <taxon>Chlorophyta</taxon>
        <taxon>core chlorophytes</taxon>
        <taxon>Chlorophyceae</taxon>
        <taxon>CS clade</taxon>
        <taxon>Chlamydomonadales</taxon>
        <taxon>Chlamydomonadaceae</taxon>
        <taxon>Chlamydomonas</taxon>
    </lineage>
</organism>
<feature type="compositionally biased region" description="Basic and acidic residues" evidence="1">
    <location>
        <begin position="264"/>
        <end position="277"/>
    </location>
</feature>
<proteinExistence type="predicted"/>
<dbReference type="ExpressionAtlas" id="A0A2K3CQI5">
    <property type="expression patterns" value="baseline and differential"/>
</dbReference>
<evidence type="ECO:0000313" key="2">
    <source>
        <dbReference type="EMBL" id="PNW70547.1"/>
    </source>
</evidence>
<accession>A0A2K3CQI5</accession>
<dbReference type="GeneID" id="66057044"/>
<gene>
    <name evidence="2" type="ORF">CHLRE_17g724450v5</name>
</gene>
<name>A0A2K3CQI5_CHLRE</name>
<dbReference type="KEGG" id="cre:CHLRE_17g724450v5"/>
<feature type="region of interest" description="Disordered" evidence="1">
    <location>
        <begin position="373"/>
        <end position="407"/>
    </location>
</feature>
<sequence>MSLLSVLGAEQPRGWLSCSAQLQPRFSSSSGPGLRPGLGTGSRASPWIWAKRGGRSGQLATAAQPVPGQSHRGDVTARREAPAAAALRRFETLWIEHRRELQLGKSSAAAILDEVRKGRLPCDADLLHRRARALIQLDPLLPHLRLRQLLSDAPRAILAHEPQLLLQRAAHLAALLPGHDTTHVLMTVLPYIDRDVSITAANYLELDFVFGAAFGGARLPPSAFAHLLRSPGASVLPPVPMAPNPGTRAAMQPTKVEAQQQLPKQEHAQPGHQREDMQEGAAVLDVSPKPQQPAGEVAAQRRQDAQARAQSRAQASKGFVDSAALVRRLQTLVMLFGREVAYVGVQRRPQLMDRDPHELAARLLQMLAAVDAPRPSAPAHPTGPQSTGPAARSPSVPDAPPALSGDATAADSTAVLAAAVAARGRTASRVLEEAPEVLDLELADVRQRVTDLSASLDWGGGQVSQLVQHNPAVLLRPPEACRENLARLRLYALRRPDTWFTELGAYLAAGRPGSPPPATAPHATPSAQLAATVAGPTAPAALIREQGLAAGTQELEPEVLAMVGRMVCAEDEVLDRLEYCVVSGERAGASLRELLWESRLKFVKQCPRYSRWWAEALARQRSEDGDVFGFGSGVGLGSDGRGEAEELGQGRAHAGGLDALLEWTY</sequence>
<dbReference type="Gramene" id="PNW70547">
    <property type="protein sequence ID" value="PNW70547"/>
    <property type="gene ID" value="CHLRE_17g724450v5"/>
</dbReference>
<feature type="region of interest" description="Disordered" evidence="1">
    <location>
        <begin position="238"/>
        <end position="310"/>
    </location>
</feature>
<keyword evidence="3" id="KW-1185">Reference proteome</keyword>
<dbReference type="RefSeq" id="XP_042914774.1">
    <property type="nucleotide sequence ID" value="XM_043072315.1"/>
</dbReference>
<dbReference type="AlphaFoldDB" id="A0A2K3CQI5"/>
<dbReference type="InParanoid" id="A0A2K3CQI5"/>
<protein>
    <submittedName>
        <fullName evidence="2">Uncharacterized protein</fullName>
    </submittedName>
</protein>
<evidence type="ECO:0000313" key="3">
    <source>
        <dbReference type="Proteomes" id="UP000006906"/>
    </source>
</evidence>